<keyword evidence="2" id="KW-1185">Reference proteome</keyword>
<evidence type="ECO:0000313" key="2">
    <source>
        <dbReference type="Proteomes" id="UP000007015"/>
    </source>
</evidence>
<protein>
    <submittedName>
        <fullName evidence="1">Uncharacterized protein</fullName>
    </submittedName>
</protein>
<name>A2YED6_ORYSI</name>
<dbReference type="Proteomes" id="UP000007015">
    <property type="component" value="Chromosome 6"/>
</dbReference>
<dbReference type="HOGENOM" id="CLU_1621716_0_0_1"/>
<dbReference type="EMBL" id="CM000131">
    <property type="protein sequence ID" value="EAZ01447.1"/>
    <property type="molecule type" value="Genomic_DNA"/>
</dbReference>
<proteinExistence type="predicted"/>
<sequence>MAIRKDNEPWQKFDADGPVLALVTHGPTLMENVEPLTTAVICRCSLRVVVHLAATTAIAITTGTAIAIATATTNNLCLRCTQHKQPVPLAAMHSNSINTHLAIPRFPDLLIPPNANKAVWVWGFAMREAGQAVQWGLVWIGYRVLQPSLRIGGGFSYISANAKG</sequence>
<accession>A2YED6</accession>
<dbReference type="AlphaFoldDB" id="A2YED6"/>
<reference evidence="1 2" key="1">
    <citation type="journal article" date="2005" name="PLoS Biol.">
        <title>The genomes of Oryza sativa: a history of duplications.</title>
        <authorList>
            <person name="Yu J."/>
            <person name="Wang J."/>
            <person name="Lin W."/>
            <person name="Li S."/>
            <person name="Li H."/>
            <person name="Zhou J."/>
            <person name="Ni P."/>
            <person name="Dong W."/>
            <person name="Hu S."/>
            <person name="Zeng C."/>
            <person name="Zhang J."/>
            <person name="Zhang Y."/>
            <person name="Li R."/>
            <person name="Xu Z."/>
            <person name="Li S."/>
            <person name="Li X."/>
            <person name="Zheng H."/>
            <person name="Cong L."/>
            <person name="Lin L."/>
            <person name="Yin J."/>
            <person name="Geng J."/>
            <person name="Li G."/>
            <person name="Shi J."/>
            <person name="Liu J."/>
            <person name="Lv H."/>
            <person name="Li J."/>
            <person name="Wang J."/>
            <person name="Deng Y."/>
            <person name="Ran L."/>
            <person name="Shi X."/>
            <person name="Wang X."/>
            <person name="Wu Q."/>
            <person name="Li C."/>
            <person name="Ren X."/>
            <person name="Wang J."/>
            <person name="Wang X."/>
            <person name="Li D."/>
            <person name="Liu D."/>
            <person name="Zhang X."/>
            <person name="Ji Z."/>
            <person name="Zhao W."/>
            <person name="Sun Y."/>
            <person name="Zhang Z."/>
            <person name="Bao J."/>
            <person name="Han Y."/>
            <person name="Dong L."/>
            <person name="Ji J."/>
            <person name="Chen P."/>
            <person name="Wu S."/>
            <person name="Liu J."/>
            <person name="Xiao Y."/>
            <person name="Bu D."/>
            <person name="Tan J."/>
            <person name="Yang L."/>
            <person name="Ye C."/>
            <person name="Zhang J."/>
            <person name="Xu J."/>
            <person name="Zhou Y."/>
            <person name="Yu Y."/>
            <person name="Zhang B."/>
            <person name="Zhuang S."/>
            <person name="Wei H."/>
            <person name="Liu B."/>
            <person name="Lei M."/>
            <person name="Yu H."/>
            <person name="Li Y."/>
            <person name="Xu H."/>
            <person name="Wei S."/>
            <person name="He X."/>
            <person name="Fang L."/>
            <person name="Zhang Z."/>
            <person name="Zhang Y."/>
            <person name="Huang X."/>
            <person name="Su Z."/>
            <person name="Tong W."/>
            <person name="Li J."/>
            <person name="Tong Z."/>
            <person name="Li S."/>
            <person name="Ye J."/>
            <person name="Wang L."/>
            <person name="Fang L."/>
            <person name="Lei T."/>
            <person name="Chen C."/>
            <person name="Chen H."/>
            <person name="Xu Z."/>
            <person name="Li H."/>
            <person name="Huang H."/>
            <person name="Zhang F."/>
            <person name="Xu H."/>
            <person name="Li N."/>
            <person name="Zhao C."/>
            <person name="Li S."/>
            <person name="Dong L."/>
            <person name="Huang Y."/>
            <person name="Li L."/>
            <person name="Xi Y."/>
            <person name="Qi Q."/>
            <person name="Li W."/>
            <person name="Zhang B."/>
            <person name="Hu W."/>
            <person name="Zhang Y."/>
            <person name="Tian X."/>
            <person name="Jiao Y."/>
            <person name="Liang X."/>
            <person name="Jin J."/>
            <person name="Gao L."/>
            <person name="Zheng W."/>
            <person name="Hao B."/>
            <person name="Liu S."/>
            <person name="Wang W."/>
            <person name="Yuan L."/>
            <person name="Cao M."/>
            <person name="McDermott J."/>
            <person name="Samudrala R."/>
            <person name="Wang J."/>
            <person name="Wong G.K."/>
            <person name="Yang H."/>
        </authorList>
    </citation>
    <scope>NUCLEOTIDE SEQUENCE [LARGE SCALE GENOMIC DNA]</scope>
    <source>
        <strain evidence="2">cv. 93-11</strain>
    </source>
</reference>
<organism evidence="1 2">
    <name type="scientific">Oryza sativa subsp. indica</name>
    <name type="common">Rice</name>
    <dbReference type="NCBI Taxonomy" id="39946"/>
    <lineage>
        <taxon>Eukaryota</taxon>
        <taxon>Viridiplantae</taxon>
        <taxon>Streptophyta</taxon>
        <taxon>Embryophyta</taxon>
        <taxon>Tracheophyta</taxon>
        <taxon>Spermatophyta</taxon>
        <taxon>Magnoliopsida</taxon>
        <taxon>Liliopsida</taxon>
        <taxon>Poales</taxon>
        <taxon>Poaceae</taxon>
        <taxon>BOP clade</taxon>
        <taxon>Oryzoideae</taxon>
        <taxon>Oryzeae</taxon>
        <taxon>Oryzinae</taxon>
        <taxon>Oryza</taxon>
        <taxon>Oryza sativa</taxon>
    </lineage>
</organism>
<gene>
    <name evidence="1" type="ORF">OsI_23485</name>
</gene>
<dbReference type="Gramene" id="BGIOSGA023146-TA">
    <property type="protein sequence ID" value="BGIOSGA023146-PA"/>
    <property type="gene ID" value="BGIOSGA023146"/>
</dbReference>
<evidence type="ECO:0000313" key="1">
    <source>
        <dbReference type="EMBL" id="EAZ01447.1"/>
    </source>
</evidence>